<protein>
    <submittedName>
        <fullName evidence="2">Uncharacterized protein</fullName>
    </submittedName>
</protein>
<evidence type="ECO:0000313" key="3">
    <source>
        <dbReference type="Proteomes" id="UP000799536"/>
    </source>
</evidence>
<gene>
    <name evidence="2" type="ORF">GQ43DRAFT_435412</name>
</gene>
<comment type="caution">
    <text evidence="2">The sequence shown here is derived from an EMBL/GenBank/DDBJ whole genome shotgun (WGS) entry which is preliminary data.</text>
</comment>
<feature type="compositionally biased region" description="Basic and acidic residues" evidence="1">
    <location>
        <begin position="177"/>
        <end position="197"/>
    </location>
</feature>
<evidence type="ECO:0000256" key="1">
    <source>
        <dbReference type="SAM" id="MobiDB-lite"/>
    </source>
</evidence>
<dbReference type="AlphaFoldDB" id="A0A9P4JIJ4"/>
<keyword evidence="3" id="KW-1185">Reference proteome</keyword>
<feature type="region of interest" description="Disordered" evidence="1">
    <location>
        <begin position="166"/>
        <end position="197"/>
    </location>
</feature>
<organism evidence="2 3">
    <name type="scientific">Delitschia confertaspora ATCC 74209</name>
    <dbReference type="NCBI Taxonomy" id="1513339"/>
    <lineage>
        <taxon>Eukaryota</taxon>
        <taxon>Fungi</taxon>
        <taxon>Dikarya</taxon>
        <taxon>Ascomycota</taxon>
        <taxon>Pezizomycotina</taxon>
        <taxon>Dothideomycetes</taxon>
        <taxon>Pleosporomycetidae</taxon>
        <taxon>Pleosporales</taxon>
        <taxon>Delitschiaceae</taxon>
        <taxon>Delitschia</taxon>
    </lineage>
</organism>
<proteinExistence type="predicted"/>
<name>A0A9P4JIJ4_9PLEO</name>
<accession>A0A9P4JIJ4</accession>
<sequence length="197" mass="22300">MDSDGEEEYGCEACEMNCSDITKTRFWYLEINGVSHRSIIGQKEAYNFTAGIQPVYTSTSHQFQPLLAESSGRRPQKQRLAIRPRDKKGKFIFKDGDEDYESETCESGCPDIMKTEFWCFECGGRGKDGKCKGPYRIFPAKAQEFAGSGKGCYCQDDLEGWGTKCGRSTGARKRRERRLEERRSAKAEAEAEKGEYG</sequence>
<dbReference type="EMBL" id="ML994274">
    <property type="protein sequence ID" value="KAF2197128.1"/>
    <property type="molecule type" value="Genomic_DNA"/>
</dbReference>
<evidence type="ECO:0000313" key="2">
    <source>
        <dbReference type="EMBL" id="KAF2197128.1"/>
    </source>
</evidence>
<dbReference type="Proteomes" id="UP000799536">
    <property type="component" value="Unassembled WGS sequence"/>
</dbReference>
<reference evidence="2" key="1">
    <citation type="journal article" date="2020" name="Stud. Mycol.">
        <title>101 Dothideomycetes genomes: a test case for predicting lifestyles and emergence of pathogens.</title>
        <authorList>
            <person name="Haridas S."/>
            <person name="Albert R."/>
            <person name="Binder M."/>
            <person name="Bloem J."/>
            <person name="Labutti K."/>
            <person name="Salamov A."/>
            <person name="Andreopoulos B."/>
            <person name="Baker S."/>
            <person name="Barry K."/>
            <person name="Bills G."/>
            <person name="Bluhm B."/>
            <person name="Cannon C."/>
            <person name="Castanera R."/>
            <person name="Culley D."/>
            <person name="Daum C."/>
            <person name="Ezra D."/>
            <person name="Gonzalez J."/>
            <person name="Henrissat B."/>
            <person name="Kuo A."/>
            <person name="Liang C."/>
            <person name="Lipzen A."/>
            <person name="Lutzoni F."/>
            <person name="Magnuson J."/>
            <person name="Mondo S."/>
            <person name="Nolan M."/>
            <person name="Ohm R."/>
            <person name="Pangilinan J."/>
            <person name="Park H.-J."/>
            <person name="Ramirez L."/>
            <person name="Alfaro M."/>
            <person name="Sun H."/>
            <person name="Tritt A."/>
            <person name="Yoshinaga Y."/>
            <person name="Zwiers L.-H."/>
            <person name="Turgeon B."/>
            <person name="Goodwin S."/>
            <person name="Spatafora J."/>
            <person name="Crous P."/>
            <person name="Grigoriev I."/>
        </authorList>
    </citation>
    <scope>NUCLEOTIDE SEQUENCE</scope>
    <source>
        <strain evidence="2">ATCC 74209</strain>
    </source>
</reference>